<dbReference type="Gene3D" id="3.30.420.10">
    <property type="entry name" value="Ribonuclease H-like superfamily/Ribonuclease H"/>
    <property type="match status" value="1"/>
</dbReference>
<dbReference type="InterPro" id="IPR002156">
    <property type="entry name" value="RNaseH_domain"/>
</dbReference>
<feature type="domain" description="RNase H type-1" evidence="1">
    <location>
        <begin position="37"/>
        <end position="110"/>
    </location>
</feature>
<evidence type="ECO:0000313" key="3">
    <source>
        <dbReference type="Proteomes" id="UP001327560"/>
    </source>
</evidence>
<dbReference type="InterPro" id="IPR012337">
    <property type="entry name" value="RNaseH-like_sf"/>
</dbReference>
<dbReference type="InterPro" id="IPR044730">
    <property type="entry name" value="RNase_H-like_dom_plant"/>
</dbReference>
<proteinExistence type="predicted"/>
<dbReference type="Pfam" id="PF13456">
    <property type="entry name" value="RVT_3"/>
    <property type="match status" value="1"/>
</dbReference>
<dbReference type="InterPro" id="IPR036397">
    <property type="entry name" value="RNaseH_sf"/>
</dbReference>
<dbReference type="GO" id="GO:0003676">
    <property type="term" value="F:nucleic acid binding"/>
    <property type="evidence" value="ECO:0007669"/>
    <property type="project" value="InterPro"/>
</dbReference>
<keyword evidence="3" id="KW-1185">Reference proteome</keyword>
<reference evidence="2 3" key="1">
    <citation type="submission" date="2023-10" db="EMBL/GenBank/DDBJ databases">
        <title>Chromosome-scale genome assembly provides insights into flower coloration mechanisms of Canna indica.</title>
        <authorList>
            <person name="Li C."/>
        </authorList>
    </citation>
    <scope>NUCLEOTIDE SEQUENCE [LARGE SCALE GENOMIC DNA]</scope>
    <source>
        <tissue evidence="2">Flower</tissue>
    </source>
</reference>
<dbReference type="Proteomes" id="UP001327560">
    <property type="component" value="Chromosome 1"/>
</dbReference>
<dbReference type="SUPFAM" id="SSF53098">
    <property type="entry name" value="Ribonuclease H-like"/>
    <property type="match status" value="1"/>
</dbReference>
<dbReference type="EMBL" id="CP136890">
    <property type="protein sequence ID" value="WOK94032.1"/>
    <property type="molecule type" value="Genomic_DNA"/>
</dbReference>
<name>A0AAQ3JQI2_9LILI</name>
<dbReference type="PANTHER" id="PTHR47074:SF11">
    <property type="entry name" value="REVERSE TRANSCRIPTASE-LIKE PROTEIN"/>
    <property type="match status" value="1"/>
</dbReference>
<dbReference type="PANTHER" id="PTHR47074">
    <property type="entry name" value="BNAC02G40300D PROTEIN"/>
    <property type="match status" value="1"/>
</dbReference>
<evidence type="ECO:0000313" key="2">
    <source>
        <dbReference type="EMBL" id="WOK94032.1"/>
    </source>
</evidence>
<dbReference type="AlphaFoldDB" id="A0AAQ3JQI2"/>
<dbReference type="CDD" id="cd06222">
    <property type="entry name" value="RNase_H_like"/>
    <property type="match status" value="1"/>
</dbReference>
<accession>A0AAQ3JQI2</accession>
<sequence>MIFSNHHKNIYVSKGITLSVTNTLRWQPPPLDFYKINCDGSYKNDEGGSGCIIRNHLGCCNFAFCNYFPTNSVLICESLVVWHALSFAFSNQLEQVGIKSDCKMLINSLN</sequence>
<organism evidence="2 3">
    <name type="scientific">Canna indica</name>
    <name type="common">Indian-shot</name>
    <dbReference type="NCBI Taxonomy" id="4628"/>
    <lineage>
        <taxon>Eukaryota</taxon>
        <taxon>Viridiplantae</taxon>
        <taxon>Streptophyta</taxon>
        <taxon>Embryophyta</taxon>
        <taxon>Tracheophyta</taxon>
        <taxon>Spermatophyta</taxon>
        <taxon>Magnoliopsida</taxon>
        <taxon>Liliopsida</taxon>
        <taxon>Zingiberales</taxon>
        <taxon>Cannaceae</taxon>
        <taxon>Canna</taxon>
    </lineage>
</organism>
<gene>
    <name evidence="2" type="ORF">Cni_G02734</name>
</gene>
<dbReference type="GO" id="GO:0004523">
    <property type="term" value="F:RNA-DNA hybrid ribonuclease activity"/>
    <property type="evidence" value="ECO:0007669"/>
    <property type="project" value="InterPro"/>
</dbReference>
<dbReference type="InterPro" id="IPR052929">
    <property type="entry name" value="RNase_H-like_EbsB-rel"/>
</dbReference>
<evidence type="ECO:0000259" key="1">
    <source>
        <dbReference type="Pfam" id="PF13456"/>
    </source>
</evidence>
<protein>
    <recommendedName>
        <fullName evidence="1">RNase H type-1 domain-containing protein</fullName>
    </recommendedName>
</protein>